<protein>
    <submittedName>
        <fullName evidence="1">Uncharacterized protein</fullName>
    </submittedName>
</protein>
<dbReference type="AlphaFoldDB" id="A0A8H5CT99"/>
<accession>A0A8H5CT99</accession>
<reference evidence="1 2" key="1">
    <citation type="journal article" date="2020" name="ISME J.">
        <title>Uncovering the hidden diversity of litter-decomposition mechanisms in mushroom-forming fungi.</title>
        <authorList>
            <person name="Floudas D."/>
            <person name="Bentzer J."/>
            <person name="Ahren D."/>
            <person name="Johansson T."/>
            <person name="Persson P."/>
            <person name="Tunlid A."/>
        </authorList>
    </citation>
    <scope>NUCLEOTIDE SEQUENCE [LARGE SCALE GENOMIC DNA]</scope>
    <source>
        <strain evidence="1 2">CBS 291.85</strain>
    </source>
</reference>
<name>A0A8H5CT99_9AGAR</name>
<gene>
    <name evidence="1" type="ORF">D9758_014535</name>
</gene>
<proteinExistence type="predicted"/>
<evidence type="ECO:0000313" key="2">
    <source>
        <dbReference type="Proteomes" id="UP000559256"/>
    </source>
</evidence>
<keyword evidence="2" id="KW-1185">Reference proteome</keyword>
<sequence>MRIRITIIGGISKVAQYIWKSKGWSLHIFTAEPYFRPPTKNLEIYITDDDELKIGFKFAPPKTDVADALENAEDKLWDILNELCRNVIIVLWA</sequence>
<dbReference type="Proteomes" id="UP000559256">
    <property type="component" value="Unassembled WGS sequence"/>
</dbReference>
<comment type="caution">
    <text evidence="1">The sequence shown here is derived from an EMBL/GenBank/DDBJ whole genome shotgun (WGS) entry which is preliminary data.</text>
</comment>
<evidence type="ECO:0000313" key="1">
    <source>
        <dbReference type="EMBL" id="KAF5347510.1"/>
    </source>
</evidence>
<dbReference type="OrthoDB" id="3026831at2759"/>
<organism evidence="1 2">
    <name type="scientific">Tetrapyrgos nigripes</name>
    <dbReference type="NCBI Taxonomy" id="182062"/>
    <lineage>
        <taxon>Eukaryota</taxon>
        <taxon>Fungi</taxon>
        <taxon>Dikarya</taxon>
        <taxon>Basidiomycota</taxon>
        <taxon>Agaricomycotina</taxon>
        <taxon>Agaricomycetes</taxon>
        <taxon>Agaricomycetidae</taxon>
        <taxon>Agaricales</taxon>
        <taxon>Marasmiineae</taxon>
        <taxon>Marasmiaceae</taxon>
        <taxon>Tetrapyrgos</taxon>
    </lineage>
</organism>
<dbReference type="EMBL" id="JAACJM010000092">
    <property type="protein sequence ID" value="KAF5347510.1"/>
    <property type="molecule type" value="Genomic_DNA"/>
</dbReference>